<dbReference type="AlphaFoldDB" id="L0E9K8"/>
<keyword evidence="2" id="KW-1185">Reference proteome</keyword>
<organism evidence="1 2">
    <name type="scientific">Thermobacillus composti (strain DSM 18247 / JCM 13945 / KWC4)</name>
    <dbReference type="NCBI Taxonomy" id="717605"/>
    <lineage>
        <taxon>Bacteria</taxon>
        <taxon>Bacillati</taxon>
        <taxon>Bacillota</taxon>
        <taxon>Bacilli</taxon>
        <taxon>Bacillales</taxon>
        <taxon>Paenibacillaceae</taxon>
        <taxon>Thermobacillus</taxon>
    </lineage>
</organism>
<dbReference type="eggNOG" id="ENOG502ZF33">
    <property type="taxonomic scope" value="Bacteria"/>
</dbReference>
<reference evidence="2" key="1">
    <citation type="submission" date="2012-01" db="EMBL/GenBank/DDBJ databases">
        <title>Complete sequence of chromosome of Thermobacillus composti KWC4.</title>
        <authorList>
            <person name="Lucas S."/>
            <person name="Han J."/>
            <person name="Lapidus A."/>
            <person name="Cheng J.-F."/>
            <person name="Goodwin L."/>
            <person name="Pitluck S."/>
            <person name="Peters L."/>
            <person name="Ovchinnikova G."/>
            <person name="Teshima H."/>
            <person name="Detter J.C."/>
            <person name="Han C."/>
            <person name="Tapia R."/>
            <person name="Land M."/>
            <person name="Hauser L."/>
            <person name="Kyrpides N."/>
            <person name="Ivanova N."/>
            <person name="Pagani I."/>
            <person name="Anderson I."/>
            <person name="Woyke T."/>
        </authorList>
    </citation>
    <scope>NUCLEOTIDE SEQUENCE [LARGE SCALE GENOMIC DNA]</scope>
    <source>
        <strain evidence="2">DSM 18247 / JCM 13945 / KWC4</strain>
    </source>
</reference>
<dbReference type="HOGENOM" id="CLU_2921268_0_0_9"/>
<accession>L0E9K8</accession>
<dbReference type="OrthoDB" id="2627124at2"/>
<dbReference type="KEGG" id="tco:Theco_0221"/>
<evidence type="ECO:0000313" key="2">
    <source>
        <dbReference type="Proteomes" id="UP000010795"/>
    </source>
</evidence>
<protein>
    <submittedName>
        <fullName evidence="1">Uncharacterized protein</fullName>
    </submittedName>
</protein>
<dbReference type="RefSeq" id="WP_015253234.1">
    <property type="nucleotide sequence ID" value="NC_019897.1"/>
</dbReference>
<name>L0E9K8_THECK</name>
<sequence>MVSRLNDYVENHENLDKLNVILKHYGVSAEFVAHTLSEGFEQDKELPKELIEDMKQFCAML</sequence>
<proteinExistence type="predicted"/>
<dbReference type="EMBL" id="CP003255">
    <property type="protein sequence ID" value="AGA56467.1"/>
    <property type="molecule type" value="Genomic_DNA"/>
</dbReference>
<dbReference type="STRING" id="717605.Theco_0221"/>
<dbReference type="Proteomes" id="UP000010795">
    <property type="component" value="Chromosome"/>
</dbReference>
<evidence type="ECO:0000313" key="1">
    <source>
        <dbReference type="EMBL" id="AGA56467.1"/>
    </source>
</evidence>
<gene>
    <name evidence="1" type="ordered locus">Theco_0221</name>
</gene>